<proteinExistence type="inferred from homology"/>
<feature type="signal peptide" evidence="3">
    <location>
        <begin position="1"/>
        <end position="19"/>
    </location>
</feature>
<dbReference type="Proteomes" id="UP000179807">
    <property type="component" value="Unassembled WGS sequence"/>
</dbReference>
<dbReference type="OrthoDB" id="10254444at2759"/>
<dbReference type="InterPro" id="IPR001223">
    <property type="entry name" value="Glyco_hydro18_cat"/>
</dbReference>
<comment type="caution">
    <text evidence="5">The sequence shown here is derived from an EMBL/GenBank/DDBJ whole genome shotgun (WGS) entry which is preliminary data.</text>
</comment>
<accession>A0A1J4KKZ0</accession>
<dbReference type="PANTHER" id="PTHR46066">
    <property type="entry name" value="CHITINASE DOMAIN-CONTAINING PROTEIN 1 FAMILY MEMBER"/>
    <property type="match status" value="1"/>
</dbReference>
<feature type="chain" id="PRO_5013357598" description="Chitinase domain-containing protein 1" evidence="3">
    <location>
        <begin position="20"/>
        <end position="365"/>
    </location>
</feature>
<dbReference type="Gene3D" id="3.10.50.10">
    <property type="match status" value="1"/>
</dbReference>
<gene>
    <name evidence="5" type="ORF">TRFO_20412</name>
</gene>
<organism evidence="5 6">
    <name type="scientific">Tritrichomonas foetus</name>
    <dbReference type="NCBI Taxonomy" id="1144522"/>
    <lineage>
        <taxon>Eukaryota</taxon>
        <taxon>Metamonada</taxon>
        <taxon>Parabasalia</taxon>
        <taxon>Tritrichomonadida</taxon>
        <taxon>Tritrichomonadidae</taxon>
        <taxon>Tritrichomonas</taxon>
    </lineage>
</organism>
<name>A0A1J4KKZ0_9EUKA</name>
<dbReference type="Pfam" id="PF00704">
    <property type="entry name" value="Glyco_hydro_18"/>
    <property type="match status" value="1"/>
</dbReference>
<dbReference type="AlphaFoldDB" id="A0A1J4KKZ0"/>
<dbReference type="Gene3D" id="3.20.20.80">
    <property type="entry name" value="Glycosidases"/>
    <property type="match status" value="1"/>
</dbReference>
<dbReference type="VEuPathDB" id="TrichDB:TRFO_20412"/>
<evidence type="ECO:0000256" key="3">
    <source>
        <dbReference type="SAM" id="SignalP"/>
    </source>
</evidence>
<evidence type="ECO:0000313" key="5">
    <source>
        <dbReference type="EMBL" id="OHT10366.1"/>
    </source>
</evidence>
<dbReference type="GO" id="GO:0012505">
    <property type="term" value="C:endomembrane system"/>
    <property type="evidence" value="ECO:0007669"/>
    <property type="project" value="TreeGrafter"/>
</dbReference>
<keyword evidence="6" id="KW-1185">Reference proteome</keyword>
<reference evidence="5" key="1">
    <citation type="submission" date="2016-10" db="EMBL/GenBank/DDBJ databases">
        <authorList>
            <person name="Benchimol M."/>
            <person name="Almeida L.G."/>
            <person name="Vasconcelos A.T."/>
            <person name="Perreira-Neves A."/>
            <person name="Rosa I.A."/>
            <person name="Tasca T."/>
            <person name="Bogo M.R."/>
            <person name="de Souza W."/>
        </authorList>
    </citation>
    <scope>NUCLEOTIDE SEQUENCE [LARGE SCALE GENOMIC DNA]</scope>
    <source>
        <strain evidence="5">K</strain>
    </source>
</reference>
<comment type="similarity">
    <text evidence="1">Belongs to the glycosyl hydrolase 18 family.</text>
</comment>
<dbReference type="EMBL" id="MLAK01000614">
    <property type="protein sequence ID" value="OHT10366.1"/>
    <property type="molecule type" value="Genomic_DNA"/>
</dbReference>
<evidence type="ECO:0000313" key="6">
    <source>
        <dbReference type="Proteomes" id="UP000179807"/>
    </source>
</evidence>
<dbReference type="InterPro" id="IPR029070">
    <property type="entry name" value="Chitinase_insertion_sf"/>
</dbReference>
<dbReference type="PROSITE" id="PS51910">
    <property type="entry name" value="GH18_2"/>
    <property type="match status" value="1"/>
</dbReference>
<dbReference type="GeneID" id="94836088"/>
<sequence>MLFIILSTLCLIYPNITLVDDNVFRRNIVTKNLTASSILESYQLASKSRSSRLLNGDTKQEVLTFITPWNDDGYRLTLEYGYKFSFVVPVWLQAKIVNNEYVIHGLDAINEEWLTKMQRRNPHIIIAPRLMFEIPPLQFSMESKKVIESLRLNLIPLIQRYKFQGIFLEFPMYFSNPTVIKFLTPLIQGVRKAFSSKQAVILADVPSRQKFYYDSATSKIIQNVIKSLDYAFISIYEMPQDPSMAPINAFNSLVEWIQNDIGGKLINKVILGLPLFGFDYFGNERNYVFGNDVAEIITNNRVRIQWIDMYDEHVMFYTANKQSHTLYYPTLYFLQRRFDMAASHNFAGVGFWELAQGMPYFFDLL</sequence>
<protein>
    <recommendedName>
        <fullName evidence="2">Chitinase domain-containing protein 1</fullName>
    </recommendedName>
</protein>
<keyword evidence="3" id="KW-0732">Signal</keyword>
<dbReference type="GO" id="GO:0070492">
    <property type="term" value="F:oligosaccharide binding"/>
    <property type="evidence" value="ECO:0007669"/>
    <property type="project" value="TreeGrafter"/>
</dbReference>
<evidence type="ECO:0000256" key="1">
    <source>
        <dbReference type="ARBA" id="ARBA00009336"/>
    </source>
</evidence>
<feature type="domain" description="GH18" evidence="4">
    <location>
        <begin position="60"/>
        <end position="365"/>
    </location>
</feature>
<evidence type="ECO:0000259" key="4">
    <source>
        <dbReference type="PROSITE" id="PS51910"/>
    </source>
</evidence>
<dbReference type="PANTHER" id="PTHR46066:SF2">
    <property type="entry name" value="CHITINASE DOMAIN-CONTAINING PROTEIN 1"/>
    <property type="match status" value="1"/>
</dbReference>
<dbReference type="RefSeq" id="XP_068363502.1">
    <property type="nucleotide sequence ID" value="XM_068501384.1"/>
</dbReference>
<dbReference type="GO" id="GO:0005975">
    <property type="term" value="P:carbohydrate metabolic process"/>
    <property type="evidence" value="ECO:0007669"/>
    <property type="project" value="InterPro"/>
</dbReference>
<evidence type="ECO:0000256" key="2">
    <source>
        <dbReference type="ARBA" id="ARBA00040976"/>
    </source>
</evidence>
<dbReference type="InterPro" id="IPR017853">
    <property type="entry name" value="GH"/>
</dbReference>
<dbReference type="SUPFAM" id="SSF51445">
    <property type="entry name" value="(Trans)glycosidases"/>
    <property type="match status" value="1"/>
</dbReference>